<name>A0AAV2EUL2_9ROSI</name>
<dbReference type="EMBL" id="OZ034818">
    <property type="protein sequence ID" value="CAL1389621.1"/>
    <property type="molecule type" value="Genomic_DNA"/>
</dbReference>
<proteinExistence type="predicted"/>
<evidence type="ECO:0000313" key="1">
    <source>
        <dbReference type="EMBL" id="CAL1389621.1"/>
    </source>
</evidence>
<dbReference type="Gene3D" id="3.30.70.270">
    <property type="match status" value="1"/>
</dbReference>
<keyword evidence="2" id="KW-1185">Reference proteome</keyword>
<dbReference type="SUPFAM" id="SSF56672">
    <property type="entry name" value="DNA/RNA polymerases"/>
    <property type="match status" value="1"/>
</dbReference>
<organism evidence="1 2">
    <name type="scientific">Linum trigynum</name>
    <dbReference type="NCBI Taxonomy" id="586398"/>
    <lineage>
        <taxon>Eukaryota</taxon>
        <taxon>Viridiplantae</taxon>
        <taxon>Streptophyta</taxon>
        <taxon>Embryophyta</taxon>
        <taxon>Tracheophyta</taxon>
        <taxon>Spermatophyta</taxon>
        <taxon>Magnoliopsida</taxon>
        <taxon>eudicotyledons</taxon>
        <taxon>Gunneridae</taxon>
        <taxon>Pentapetalae</taxon>
        <taxon>rosids</taxon>
        <taxon>fabids</taxon>
        <taxon>Malpighiales</taxon>
        <taxon>Linaceae</taxon>
        <taxon>Linum</taxon>
    </lineage>
</organism>
<dbReference type="Proteomes" id="UP001497516">
    <property type="component" value="Chromosome 5"/>
</dbReference>
<dbReference type="InterPro" id="IPR053134">
    <property type="entry name" value="RNA-dir_DNA_polymerase"/>
</dbReference>
<evidence type="ECO:0000313" key="2">
    <source>
        <dbReference type="Proteomes" id="UP001497516"/>
    </source>
</evidence>
<dbReference type="PANTHER" id="PTHR24559">
    <property type="entry name" value="TRANSPOSON TY3-I GAG-POL POLYPROTEIN"/>
    <property type="match status" value="1"/>
</dbReference>
<dbReference type="AlphaFoldDB" id="A0AAV2EUL2"/>
<protein>
    <recommendedName>
        <fullName evidence="3">Reverse transcriptase domain-containing protein</fullName>
    </recommendedName>
</protein>
<accession>A0AAV2EUL2</accession>
<dbReference type="InterPro" id="IPR043502">
    <property type="entry name" value="DNA/RNA_pol_sf"/>
</dbReference>
<reference evidence="1 2" key="1">
    <citation type="submission" date="2024-04" db="EMBL/GenBank/DDBJ databases">
        <authorList>
            <person name="Fracassetti M."/>
        </authorList>
    </citation>
    <scope>NUCLEOTIDE SEQUENCE [LARGE SCALE GENOMIC DNA]</scope>
</reference>
<dbReference type="Gene3D" id="3.10.10.10">
    <property type="entry name" value="HIV Type 1 Reverse Transcriptase, subunit A, domain 1"/>
    <property type="match status" value="1"/>
</dbReference>
<dbReference type="PANTHER" id="PTHR24559:SF444">
    <property type="entry name" value="REVERSE TRANSCRIPTASE DOMAIN-CONTAINING PROTEIN"/>
    <property type="match status" value="1"/>
</dbReference>
<evidence type="ECO:0008006" key="3">
    <source>
        <dbReference type="Google" id="ProtNLM"/>
    </source>
</evidence>
<gene>
    <name evidence="1" type="ORF">LTRI10_LOCUS30467</name>
</gene>
<dbReference type="InterPro" id="IPR043128">
    <property type="entry name" value="Rev_trsase/Diguanyl_cyclase"/>
</dbReference>
<sequence length="129" mass="14779">MDAEIIFAISGTEWVSPTQVVPKKGGMTVVPNEKNELISMRMVTGYRVCIDYHRLKDATREDHFPLSFIDQMLERLAGHEFYCFLDGMSGYFLIPTTPEDEAKNLHLSFRHIFLPVDSFGLCNTLVTFQ</sequence>